<evidence type="ECO:0000256" key="1">
    <source>
        <dbReference type="ARBA" id="ARBA00004496"/>
    </source>
</evidence>
<dbReference type="AlphaFoldDB" id="A0A8C4QPI3"/>
<accession>A0A8C4QPI3</accession>
<evidence type="ECO:0000256" key="15">
    <source>
        <dbReference type="PROSITE-ProRule" id="PRU10141"/>
    </source>
</evidence>
<dbReference type="PROSITE" id="PS00108">
    <property type="entry name" value="PROTEIN_KINASE_ST"/>
    <property type="match status" value="1"/>
</dbReference>
<keyword evidence="9 15" id="KW-0547">Nucleotide-binding</keyword>
<dbReference type="GO" id="GO:0000082">
    <property type="term" value="P:G1/S transition of mitotic cell cycle"/>
    <property type="evidence" value="ECO:0007669"/>
    <property type="project" value="TreeGrafter"/>
</dbReference>
<dbReference type="GO" id="GO:0004693">
    <property type="term" value="F:cyclin-dependent protein serine/threonine kinase activity"/>
    <property type="evidence" value="ECO:0007669"/>
    <property type="project" value="UniProtKB-EC"/>
</dbReference>
<keyword evidence="19" id="KW-1185">Reference proteome</keyword>
<dbReference type="GO" id="GO:0005524">
    <property type="term" value="F:ATP binding"/>
    <property type="evidence" value="ECO:0007669"/>
    <property type="project" value="UniProtKB-UniRule"/>
</dbReference>
<evidence type="ECO:0000256" key="12">
    <source>
        <dbReference type="ARBA" id="ARBA00023306"/>
    </source>
</evidence>
<dbReference type="PROSITE" id="PS50011">
    <property type="entry name" value="PROTEIN_KINASE_DOM"/>
    <property type="match status" value="1"/>
</dbReference>
<reference evidence="18" key="2">
    <citation type="submission" date="2025-09" db="UniProtKB">
        <authorList>
            <consortium name="Ensembl"/>
        </authorList>
    </citation>
    <scope>IDENTIFICATION</scope>
</reference>
<dbReference type="GeneTree" id="ENSGT00940000154770"/>
<comment type="subcellular location">
    <subcellularLocation>
        <location evidence="1">Cytoplasm</location>
    </subcellularLocation>
</comment>
<dbReference type="PANTHER" id="PTHR24056:SF472">
    <property type="entry name" value="CYCLIN-DEPENDENT KINASE 4, ISOFORM A"/>
    <property type="match status" value="1"/>
</dbReference>
<evidence type="ECO:0000256" key="16">
    <source>
        <dbReference type="RuleBase" id="RU000304"/>
    </source>
</evidence>
<dbReference type="Pfam" id="PF00069">
    <property type="entry name" value="Pkinase"/>
    <property type="match status" value="1"/>
</dbReference>
<dbReference type="GO" id="GO:0010389">
    <property type="term" value="P:regulation of G2/M transition of mitotic cell cycle"/>
    <property type="evidence" value="ECO:0007669"/>
    <property type="project" value="TreeGrafter"/>
</dbReference>
<dbReference type="InterPro" id="IPR011009">
    <property type="entry name" value="Kinase-like_dom_sf"/>
</dbReference>
<evidence type="ECO:0000256" key="11">
    <source>
        <dbReference type="ARBA" id="ARBA00022840"/>
    </source>
</evidence>
<dbReference type="InterPro" id="IPR000719">
    <property type="entry name" value="Prot_kinase_dom"/>
</dbReference>
<comment type="catalytic activity">
    <reaction evidence="13">
        <text>L-threonyl-[protein] + ATP = O-phospho-L-threonyl-[protein] + ADP + H(+)</text>
        <dbReference type="Rhea" id="RHEA:46608"/>
        <dbReference type="Rhea" id="RHEA-COMP:11060"/>
        <dbReference type="Rhea" id="RHEA-COMP:11605"/>
        <dbReference type="ChEBI" id="CHEBI:15378"/>
        <dbReference type="ChEBI" id="CHEBI:30013"/>
        <dbReference type="ChEBI" id="CHEBI:30616"/>
        <dbReference type="ChEBI" id="CHEBI:61977"/>
        <dbReference type="ChEBI" id="CHEBI:456216"/>
        <dbReference type="EC" id="2.7.11.22"/>
    </reaction>
</comment>
<evidence type="ECO:0000256" key="6">
    <source>
        <dbReference type="ARBA" id="ARBA00022553"/>
    </source>
</evidence>
<comment type="catalytic activity">
    <reaction evidence="14">
        <text>L-seryl-[protein] + ATP = O-phospho-L-seryl-[protein] + ADP + H(+)</text>
        <dbReference type="Rhea" id="RHEA:17989"/>
        <dbReference type="Rhea" id="RHEA-COMP:9863"/>
        <dbReference type="Rhea" id="RHEA-COMP:11604"/>
        <dbReference type="ChEBI" id="CHEBI:15378"/>
        <dbReference type="ChEBI" id="CHEBI:29999"/>
        <dbReference type="ChEBI" id="CHEBI:30616"/>
        <dbReference type="ChEBI" id="CHEBI:83421"/>
        <dbReference type="ChEBI" id="CHEBI:456216"/>
        <dbReference type="EC" id="2.7.11.22"/>
    </reaction>
</comment>
<dbReference type="InterPro" id="IPR008271">
    <property type="entry name" value="Ser/Thr_kinase_AS"/>
</dbReference>
<evidence type="ECO:0000256" key="9">
    <source>
        <dbReference type="ARBA" id="ARBA00022741"/>
    </source>
</evidence>
<proteinExistence type="inferred from homology"/>
<dbReference type="GO" id="GO:0051301">
    <property type="term" value="P:cell division"/>
    <property type="evidence" value="ECO:0007669"/>
    <property type="project" value="UniProtKB-KW"/>
</dbReference>
<evidence type="ECO:0000259" key="17">
    <source>
        <dbReference type="PROSITE" id="PS50011"/>
    </source>
</evidence>
<dbReference type="EC" id="2.7.11.22" evidence="3"/>
<evidence type="ECO:0000256" key="3">
    <source>
        <dbReference type="ARBA" id="ARBA00012425"/>
    </source>
</evidence>
<evidence type="ECO:0000256" key="8">
    <source>
        <dbReference type="ARBA" id="ARBA00022679"/>
    </source>
</evidence>
<dbReference type="GO" id="GO:0030332">
    <property type="term" value="F:cyclin binding"/>
    <property type="evidence" value="ECO:0007669"/>
    <property type="project" value="TreeGrafter"/>
</dbReference>
<evidence type="ECO:0000256" key="4">
    <source>
        <dbReference type="ARBA" id="ARBA00022490"/>
    </source>
</evidence>
<dbReference type="GO" id="GO:0005737">
    <property type="term" value="C:cytoplasm"/>
    <property type="evidence" value="ECO:0007669"/>
    <property type="project" value="UniProtKB-SubCell"/>
</dbReference>
<dbReference type="Gene3D" id="3.30.200.20">
    <property type="entry name" value="Phosphorylase Kinase, domain 1"/>
    <property type="match status" value="1"/>
</dbReference>
<evidence type="ECO:0000256" key="2">
    <source>
        <dbReference type="ARBA" id="ARBA00006485"/>
    </source>
</evidence>
<dbReference type="Proteomes" id="UP000694388">
    <property type="component" value="Unplaced"/>
</dbReference>
<keyword evidence="10" id="KW-0418">Kinase</keyword>
<dbReference type="GO" id="GO:0005634">
    <property type="term" value="C:nucleus"/>
    <property type="evidence" value="ECO:0007669"/>
    <property type="project" value="TreeGrafter"/>
</dbReference>
<comment type="similarity">
    <text evidence="2">Belongs to the protein kinase superfamily. CMGC Ser/Thr protein kinase family. CDC2/CDKX subfamily.</text>
</comment>
<dbReference type="Ensembl" id="ENSEBUT00000019189.1">
    <property type="protein sequence ID" value="ENSEBUP00000018613.1"/>
    <property type="gene ID" value="ENSEBUG00000011609.1"/>
</dbReference>
<keyword evidence="12" id="KW-0131">Cell cycle</keyword>
<keyword evidence="6" id="KW-0597">Phosphoprotein</keyword>
<evidence type="ECO:0000256" key="5">
    <source>
        <dbReference type="ARBA" id="ARBA00022527"/>
    </source>
</evidence>
<evidence type="ECO:0000313" key="18">
    <source>
        <dbReference type="Ensembl" id="ENSEBUP00000018613.1"/>
    </source>
</evidence>
<dbReference type="Gene3D" id="1.10.510.10">
    <property type="entry name" value="Transferase(Phosphotransferase) domain 1"/>
    <property type="match status" value="1"/>
</dbReference>
<dbReference type="GO" id="GO:0007165">
    <property type="term" value="P:signal transduction"/>
    <property type="evidence" value="ECO:0007669"/>
    <property type="project" value="TreeGrafter"/>
</dbReference>
<feature type="domain" description="Protein kinase" evidence="17">
    <location>
        <begin position="7"/>
        <end position="300"/>
    </location>
</feature>
<sequence>MDVPNQYERVAEIGVGAYGTVYKARDVQNGGRFVALKKVRVHTSEDGMPMSTIREVALLRQLESFEHPNIVRLFDVYTTACTDRETRLTLVFEFIDQDLSMFLEKVPPPGLPESRIRDMMQQFLNGLDFLHTHRVVHRDLKPQNILVTSGGQLKLADFGLARIYSFQMALTSVVVTLWYRAPEVLLQASYATPVDLWSVGCIFAEMFRRRPLFSGNSDIDQLNKIFDLLGVPAEDDWPSDVALSHLSFVQRDKQPIETVVPEIGLSGKDLLLVSLYLFLPAICHKFTRALHGCSCWEVDF</sequence>
<dbReference type="GO" id="GO:0000307">
    <property type="term" value="C:cyclin-dependent protein kinase holoenzyme complex"/>
    <property type="evidence" value="ECO:0007669"/>
    <property type="project" value="TreeGrafter"/>
</dbReference>
<dbReference type="SUPFAM" id="SSF56112">
    <property type="entry name" value="Protein kinase-like (PK-like)"/>
    <property type="match status" value="1"/>
</dbReference>
<keyword evidence="7" id="KW-0132">Cell division</keyword>
<feature type="binding site" evidence="15">
    <location>
        <position position="37"/>
    </location>
    <ligand>
        <name>ATP</name>
        <dbReference type="ChEBI" id="CHEBI:30616"/>
    </ligand>
</feature>
<dbReference type="CDD" id="cd07838">
    <property type="entry name" value="STKc_CDK4_6_like"/>
    <property type="match status" value="1"/>
</dbReference>
<evidence type="ECO:0000256" key="13">
    <source>
        <dbReference type="ARBA" id="ARBA00047811"/>
    </source>
</evidence>
<evidence type="ECO:0000256" key="14">
    <source>
        <dbReference type="ARBA" id="ARBA00048367"/>
    </source>
</evidence>
<dbReference type="InterPro" id="IPR017441">
    <property type="entry name" value="Protein_kinase_ATP_BS"/>
</dbReference>
<keyword evidence="5 16" id="KW-0723">Serine/threonine-protein kinase</keyword>
<dbReference type="FunFam" id="1.10.510.10:FF:000205">
    <property type="entry name" value="Cyclin-dependent kinase 6"/>
    <property type="match status" value="1"/>
</dbReference>
<reference evidence="18" key="1">
    <citation type="submission" date="2025-08" db="UniProtKB">
        <authorList>
            <consortium name="Ensembl"/>
        </authorList>
    </citation>
    <scope>IDENTIFICATION</scope>
</reference>
<dbReference type="FunFam" id="3.30.200.20:FF:000124">
    <property type="entry name" value="Cyclin-dependent kinase 4"/>
    <property type="match status" value="1"/>
</dbReference>
<name>A0A8C4QPI3_EPTBU</name>
<keyword evidence="4" id="KW-0963">Cytoplasm</keyword>
<evidence type="ECO:0000313" key="19">
    <source>
        <dbReference type="Proteomes" id="UP000694388"/>
    </source>
</evidence>
<keyword evidence="11 15" id="KW-0067">ATP-binding</keyword>
<dbReference type="PROSITE" id="PS00107">
    <property type="entry name" value="PROTEIN_KINASE_ATP"/>
    <property type="match status" value="1"/>
</dbReference>
<evidence type="ECO:0000256" key="10">
    <source>
        <dbReference type="ARBA" id="ARBA00022777"/>
    </source>
</evidence>
<dbReference type="GO" id="GO:0010468">
    <property type="term" value="P:regulation of gene expression"/>
    <property type="evidence" value="ECO:0007669"/>
    <property type="project" value="TreeGrafter"/>
</dbReference>
<dbReference type="SMART" id="SM00220">
    <property type="entry name" value="S_TKc"/>
    <property type="match status" value="1"/>
</dbReference>
<keyword evidence="8" id="KW-0808">Transferase</keyword>
<dbReference type="InterPro" id="IPR050108">
    <property type="entry name" value="CDK"/>
</dbReference>
<protein>
    <recommendedName>
        <fullName evidence="3">cyclin-dependent kinase</fullName>
        <ecNumber evidence="3">2.7.11.22</ecNumber>
    </recommendedName>
</protein>
<evidence type="ECO:0000256" key="7">
    <source>
        <dbReference type="ARBA" id="ARBA00022618"/>
    </source>
</evidence>
<dbReference type="PANTHER" id="PTHR24056">
    <property type="entry name" value="CELL DIVISION PROTEIN KINASE"/>
    <property type="match status" value="1"/>
</dbReference>
<organism evidence="18 19">
    <name type="scientific">Eptatretus burgeri</name>
    <name type="common">Inshore hagfish</name>
    <dbReference type="NCBI Taxonomy" id="7764"/>
    <lineage>
        <taxon>Eukaryota</taxon>
        <taxon>Metazoa</taxon>
        <taxon>Chordata</taxon>
        <taxon>Craniata</taxon>
        <taxon>Vertebrata</taxon>
        <taxon>Cyclostomata</taxon>
        <taxon>Myxini</taxon>
        <taxon>Myxiniformes</taxon>
        <taxon>Myxinidae</taxon>
        <taxon>Eptatretinae</taxon>
        <taxon>Eptatretus</taxon>
    </lineage>
</organism>